<dbReference type="InterPro" id="IPR004360">
    <property type="entry name" value="Glyas_Fos-R_dOase_dom"/>
</dbReference>
<dbReference type="Pfam" id="PF00903">
    <property type="entry name" value="Glyoxalase"/>
    <property type="match status" value="1"/>
</dbReference>
<dbReference type="PROSITE" id="PS51819">
    <property type="entry name" value="VOC"/>
    <property type="match status" value="1"/>
</dbReference>
<sequence>MGGTRLEHVRANVADLKAAVEWYTSVLGFEVEAYWPPEAPNYAHFVTGSGATFAVMEAEGRGGRFNFTVDDPGALWATVKDLAVVVEPLFDTPYGTRKFTIADPDGNELGFVRNGRGGRRAKSVCAGRRALLRCWRESGQMVRHPMERLAGVPPAQRVLRCLPGLPS</sequence>
<evidence type="ECO:0000313" key="3">
    <source>
        <dbReference type="Proteomes" id="UP001501222"/>
    </source>
</evidence>
<feature type="domain" description="VOC" evidence="1">
    <location>
        <begin position="5"/>
        <end position="114"/>
    </location>
</feature>
<name>A0ABP6Z4U5_9ACTN</name>
<gene>
    <name evidence="2" type="ORF">GCM10022235_81440</name>
</gene>
<organism evidence="2 3">
    <name type="scientific">Kribbella ginsengisoli</name>
    <dbReference type="NCBI Taxonomy" id="363865"/>
    <lineage>
        <taxon>Bacteria</taxon>
        <taxon>Bacillati</taxon>
        <taxon>Actinomycetota</taxon>
        <taxon>Actinomycetes</taxon>
        <taxon>Propionibacteriales</taxon>
        <taxon>Kribbellaceae</taxon>
        <taxon>Kribbella</taxon>
    </lineage>
</organism>
<evidence type="ECO:0000313" key="2">
    <source>
        <dbReference type="EMBL" id="GAA3597432.1"/>
    </source>
</evidence>
<dbReference type="InterPro" id="IPR029068">
    <property type="entry name" value="Glyas_Bleomycin-R_OHBP_Dase"/>
</dbReference>
<reference evidence="3" key="1">
    <citation type="journal article" date="2019" name="Int. J. Syst. Evol. Microbiol.">
        <title>The Global Catalogue of Microorganisms (GCM) 10K type strain sequencing project: providing services to taxonomists for standard genome sequencing and annotation.</title>
        <authorList>
            <consortium name="The Broad Institute Genomics Platform"/>
            <consortium name="The Broad Institute Genome Sequencing Center for Infectious Disease"/>
            <person name="Wu L."/>
            <person name="Ma J."/>
        </authorList>
    </citation>
    <scope>NUCLEOTIDE SEQUENCE [LARGE SCALE GENOMIC DNA]</scope>
    <source>
        <strain evidence="3">JCM 16928</strain>
    </source>
</reference>
<dbReference type="CDD" id="cd06587">
    <property type="entry name" value="VOC"/>
    <property type="match status" value="1"/>
</dbReference>
<evidence type="ECO:0000259" key="1">
    <source>
        <dbReference type="PROSITE" id="PS51819"/>
    </source>
</evidence>
<dbReference type="RefSeq" id="WP_344849908.1">
    <property type="nucleotide sequence ID" value="NZ_BAABAA010000020.1"/>
</dbReference>
<dbReference type="Gene3D" id="3.10.180.10">
    <property type="entry name" value="2,3-Dihydroxybiphenyl 1,2-Dioxygenase, domain 1"/>
    <property type="match status" value="1"/>
</dbReference>
<dbReference type="Proteomes" id="UP001501222">
    <property type="component" value="Unassembled WGS sequence"/>
</dbReference>
<protein>
    <recommendedName>
        <fullName evidence="1">VOC domain-containing protein</fullName>
    </recommendedName>
</protein>
<dbReference type="InterPro" id="IPR037523">
    <property type="entry name" value="VOC_core"/>
</dbReference>
<keyword evidence="3" id="KW-1185">Reference proteome</keyword>
<accession>A0ABP6Z4U5</accession>
<dbReference type="SUPFAM" id="SSF54593">
    <property type="entry name" value="Glyoxalase/Bleomycin resistance protein/Dihydroxybiphenyl dioxygenase"/>
    <property type="match status" value="1"/>
</dbReference>
<comment type="caution">
    <text evidence="2">The sequence shown here is derived from an EMBL/GenBank/DDBJ whole genome shotgun (WGS) entry which is preliminary data.</text>
</comment>
<proteinExistence type="predicted"/>
<dbReference type="EMBL" id="BAABAA010000020">
    <property type="protein sequence ID" value="GAA3597432.1"/>
    <property type="molecule type" value="Genomic_DNA"/>
</dbReference>